<keyword evidence="3" id="KW-1185">Reference proteome</keyword>
<dbReference type="GeneID" id="5856822"/>
<dbReference type="Pfam" id="PF08539">
    <property type="entry name" value="HbrB"/>
    <property type="match status" value="1"/>
</dbReference>
<dbReference type="OrthoDB" id="2290221at2759"/>
<evidence type="ECO:0000313" key="3">
    <source>
        <dbReference type="Proteomes" id="UP000008837"/>
    </source>
</evidence>
<feature type="compositionally biased region" description="Low complexity" evidence="1">
    <location>
        <begin position="238"/>
        <end position="257"/>
    </location>
</feature>
<feature type="region of interest" description="Disordered" evidence="1">
    <location>
        <begin position="238"/>
        <end position="286"/>
    </location>
</feature>
<feature type="region of interest" description="Disordered" evidence="1">
    <location>
        <begin position="530"/>
        <end position="582"/>
    </location>
</feature>
<accession>A8PSP0</accession>
<dbReference type="InterPro" id="IPR013745">
    <property type="entry name" value="Bit61/PRR5"/>
</dbReference>
<dbReference type="Proteomes" id="UP000008837">
    <property type="component" value="Unassembled WGS sequence"/>
</dbReference>
<proteinExistence type="predicted"/>
<dbReference type="EMBL" id="AAYY01000001">
    <property type="protein sequence ID" value="EDP45302.1"/>
    <property type="molecule type" value="Genomic_DNA"/>
</dbReference>
<feature type="compositionally biased region" description="Low complexity" evidence="1">
    <location>
        <begin position="133"/>
        <end position="150"/>
    </location>
</feature>
<feature type="compositionally biased region" description="Gly residues" evidence="1">
    <location>
        <begin position="261"/>
        <end position="286"/>
    </location>
</feature>
<feature type="compositionally biased region" description="Low complexity" evidence="1">
    <location>
        <begin position="324"/>
        <end position="341"/>
    </location>
</feature>
<dbReference type="RefSeq" id="XP_001732516.1">
    <property type="nucleotide sequence ID" value="XM_001732464.1"/>
</dbReference>
<dbReference type="VEuPathDB" id="FungiDB:MGL_0291"/>
<dbReference type="KEGG" id="mgl:MGL_0291"/>
<name>A8PSP0_MALGO</name>
<feature type="compositionally biased region" description="Low complexity" evidence="1">
    <location>
        <begin position="546"/>
        <end position="565"/>
    </location>
</feature>
<dbReference type="PANTHER" id="PTHR32428">
    <property type="entry name" value="TARGET OF RAPAMYCIN COMPLEX 2 SUBUNIT BIT61-RELATED"/>
    <property type="match status" value="1"/>
</dbReference>
<evidence type="ECO:0000256" key="1">
    <source>
        <dbReference type="SAM" id="MobiDB-lite"/>
    </source>
</evidence>
<comment type="caution">
    <text evidence="2">The sequence shown here is derived from an EMBL/GenBank/DDBJ whole genome shotgun (WGS) entry which is preliminary data.</text>
</comment>
<organism evidence="2 3">
    <name type="scientific">Malassezia globosa (strain ATCC MYA-4612 / CBS 7966)</name>
    <name type="common">Dandruff-associated fungus</name>
    <dbReference type="NCBI Taxonomy" id="425265"/>
    <lineage>
        <taxon>Eukaryota</taxon>
        <taxon>Fungi</taxon>
        <taxon>Dikarya</taxon>
        <taxon>Basidiomycota</taxon>
        <taxon>Ustilaginomycotina</taxon>
        <taxon>Malasseziomycetes</taxon>
        <taxon>Malasseziales</taxon>
        <taxon>Malasseziaceae</taxon>
        <taxon>Malassezia</taxon>
    </lineage>
</organism>
<reference evidence="2 3" key="1">
    <citation type="journal article" date="2007" name="Proc. Natl. Acad. Sci. U.S.A.">
        <title>Dandruff-associated Malassezia genomes reveal convergent and divergent virulence traits shared with plant and human fungal pathogens.</title>
        <authorList>
            <person name="Xu J."/>
            <person name="Saunders C.W."/>
            <person name="Hu P."/>
            <person name="Grant R.A."/>
            <person name="Boekhout T."/>
            <person name="Kuramae E.E."/>
            <person name="Kronstad J.W."/>
            <person name="Deangelis Y.M."/>
            <person name="Reeder N.L."/>
            <person name="Johnstone K.R."/>
            <person name="Leland M."/>
            <person name="Fieno A.M."/>
            <person name="Begley W.M."/>
            <person name="Sun Y."/>
            <person name="Lacey M.P."/>
            <person name="Chaudhary T."/>
            <person name="Keough T."/>
            <person name="Chu L."/>
            <person name="Sears R."/>
            <person name="Yuan B."/>
            <person name="Dawson T.L.Jr."/>
        </authorList>
    </citation>
    <scope>NUCLEOTIDE SEQUENCE [LARGE SCALE GENOMIC DNA]</scope>
    <source>
        <strain evidence="3">ATCC MYA-4612 / CBS 7966</strain>
    </source>
</reference>
<dbReference type="AlphaFoldDB" id="A8PSP0"/>
<dbReference type="PANTHER" id="PTHR32428:SF2">
    <property type="entry name" value="TARGET OF RAPAMYCIN COMPLEX 2 SUBUNIT BIT61-RELATED"/>
    <property type="match status" value="1"/>
</dbReference>
<dbReference type="OMA" id="INISAPW"/>
<dbReference type="GO" id="GO:0031932">
    <property type="term" value="C:TORC2 complex"/>
    <property type="evidence" value="ECO:0007669"/>
    <property type="project" value="TreeGrafter"/>
</dbReference>
<dbReference type="STRING" id="425265.A8PSP0"/>
<gene>
    <name evidence="2" type="ORF">MGL_0291</name>
</gene>
<evidence type="ECO:0000313" key="2">
    <source>
        <dbReference type="EMBL" id="EDP45302.1"/>
    </source>
</evidence>
<protein>
    <submittedName>
        <fullName evidence="2">Uncharacterized protein</fullName>
    </submittedName>
</protein>
<feature type="compositionally biased region" description="Polar residues" evidence="1">
    <location>
        <begin position="700"/>
        <end position="715"/>
    </location>
</feature>
<dbReference type="GO" id="GO:0038203">
    <property type="term" value="P:TORC2 signaling"/>
    <property type="evidence" value="ECO:0007669"/>
    <property type="project" value="TreeGrafter"/>
</dbReference>
<sequence length="715" mass="76263">MDGSPLGKISSPRDRPIGIYTSPLLPGAFHRVLLSLPSETPGSADQVTVKICTLCESAHLQPTPSLASVDLPTVISPINISAPWDSIQGSISPLPTPQPPITVTSIHEVSPTRDAVGPSSVRHDSLPFTLPSPLLPSITSQRGPPHSLSPRRLRPVDGFMASTTSLNTRESTSYGSITSSSQSSKNLHSYDMSTMKRSIEKWDPIVDLPVMSLPPDVPDVVPSPMSLTARSSDTFPLLSHSSRSLSSSVRSIPTPSLHVRGSGGGGGGHGSCSSGSGGGSGFGVTGTSGTTIGSSFRDSHASSTSLVPSLRVNLGPTTASSSVLTNSSNAPLSSSTSSSSLGGNVSAFAHSLFSYLPSPAVMTSHSSQTTHTAESPNLPALWQRVCIRTLPVFSSGTSGFSVEALGDSVETYVRLVHERDAKHARAILHDHFEKLVSTGLHGMAVQLQQNDGLHLLSEFLRTWKHYYGTVIPFLHASFLPLESKLWSLDLLYATSLHRSDASNMPHMSNASDRSVDTSALKASSTQILRRRESDALDSPSPALQASPSGLIRSSVSGSSVHSHSLQTHRSYPRPSPVPVLSSDVPERMNIRRILLIMFRDHIVLPICDWLYMASSQMEYTNNLDHPASSPIMGLRPQLMHLVNIMNSLGTDDASQDRIERLRRGILTHGAFSPRVSFLDPAQRPSLSAQLSPISPVPSHSMCNSTSTSPSLNTQT</sequence>
<feature type="region of interest" description="Disordered" evidence="1">
    <location>
        <begin position="688"/>
        <end position="715"/>
    </location>
</feature>
<feature type="region of interest" description="Disordered" evidence="1">
    <location>
        <begin position="133"/>
        <end position="154"/>
    </location>
</feature>
<feature type="region of interest" description="Disordered" evidence="1">
    <location>
        <begin position="318"/>
        <end position="341"/>
    </location>
</feature>
<dbReference type="InParanoid" id="A8PSP0"/>